<evidence type="ECO:0000313" key="2">
    <source>
        <dbReference type="Proteomes" id="UP001283361"/>
    </source>
</evidence>
<evidence type="ECO:0000313" key="1">
    <source>
        <dbReference type="EMBL" id="KAK3790751.1"/>
    </source>
</evidence>
<comment type="caution">
    <text evidence="1">The sequence shown here is derived from an EMBL/GenBank/DDBJ whole genome shotgun (WGS) entry which is preliminary data.</text>
</comment>
<accession>A0AAE1AP66</accession>
<organism evidence="1 2">
    <name type="scientific">Elysia crispata</name>
    <name type="common">lettuce slug</name>
    <dbReference type="NCBI Taxonomy" id="231223"/>
    <lineage>
        <taxon>Eukaryota</taxon>
        <taxon>Metazoa</taxon>
        <taxon>Spiralia</taxon>
        <taxon>Lophotrochozoa</taxon>
        <taxon>Mollusca</taxon>
        <taxon>Gastropoda</taxon>
        <taxon>Heterobranchia</taxon>
        <taxon>Euthyneura</taxon>
        <taxon>Panpulmonata</taxon>
        <taxon>Sacoglossa</taxon>
        <taxon>Placobranchoidea</taxon>
        <taxon>Plakobranchidae</taxon>
        <taxon>Elysia</taxon>
    </lineage>
</organism>
<protein>
    <submittedName>
        <fullName evidence="1">Uncharacterized protein</fullName>
    </submittedName>
</protein>
<dbReference type="EMBL" id="JAWDGP010001519">
    <property type="protein sequence ID" value="KAK3790751.1"/>
    <property type="molecule type" value="Genomic_DNA"/>
</dbReference>
<keyword evidence="2" id="KW-1185">Reference proteome</keyword>
<gene>
    <name evidence="1" type="ORF">RRG08_038242</name>
</gene>
<proteinExistence type="predicted"/>
<dbReference type="AlphaFoldDB" id="A0AAE1AP66"/>
<sequence>MIVSTLSNVSISSLSAIDMIVSTLSNVSISSLSAIDMIVSTLSNVSISSLSAIDMIVSNSPIYDAKPTVSHLWWETKDQEVDARTTGFRQQSGLATFKIIPEGQAILIPVLIGFSGRELRAGARRVSTDKPRSGRARVSTTIARYLEQVITEGHQVLPALQASRASHITTEMEICSAVHASTSAIL</sequence>
<reference evidence="1" key="1">
    <citation type="journal article" date="2023" name="G3 (Bethesda)">
        <title>A reference genome for the long-term kleptoplast-retaining sea slug Elysia crispata morphotype clarki.</title>
        <authorList>
            <person name="Eastman K.E."/>
            <person name="Pendleton A.L."/>
            <person name="Shaikh M.A."/>
            <person name="Suttiyut T."/>
            <person name="Ogas R."/>
            <person name="Tomko P."/>
            <person name="Gavelis G."/>
            <person name="Widhalm J.R."/>
            <person name="Wisecaver J.H."/>
        </authorList>
    </citation>
    <scope>NUCLEOTIDE SEQUENCE</scope>
    <source>
        <strain evidence="1">ECLA1</strain>
    </source>
</reference>
<dbReference type="Proteomes" id="UP001283361">
    <property type="component" value="Unassembled WGS sequence"/>
</dbReference>
<name>A0AAE1AP66_9GAST</name>